<accession>A0A543G7A8</accession>
<evidence type="ECO:0000256" key="1">
    <source>
        <dbReference type="SAM" id="Phobius"/>
    </source>
</evidence>
<keyword evidence="1" id="KW-0472">Membrane</keyword>
<reference evidence="2 3" key="1">
    <citation type="submission" date="2019-06" db="EMBL/GenBank/DDBJ databases">
        <title>Genomic Encyclopedia of Archaeal and Bacterial Type Strains, Phase II (KMG-II): from individual species to whole genera.</title>
        <authorList>
            <person name="Goeker M."/>
        </authorList>
    </citation>
    <scope>NUCLEOTIDE SEQUENCE [LARGE SCALE GENOMIC DNA]</scope>
    <source>
        <strain evidence="2 3">DSM 24789</strain>
    </source>
</reference>
<feature type="transmembrane region" description="Helical" evidence="1">
    <location>
        <begin position="13"/>
        <end position="34"/>
    </location>
</feature>
<name>A0A543G7A8_9FLAO</name>
<comment type="caution">
    <text evidence="2">The sequence shown here is derived from an EMBL/GenBank/DDBJ whole genome shotgun (WGS) entry which is preliminary data.</text>
</comment>
<dbReference type="AlphaFoldDB" id="A0A543G7A8"/>
<evidence type="ECO:0000313" key="3">
    <source>
        <dbReference type="Proteomes" id="UP000320773"/>
    </source>
</evidence>
<organism evidence="2 3">
    <name type="scientific">Flavobacterium branchiophilum</name>
    <dbReference type="NCBI Taxonomy" id="55197"/>
    <lineage>
        <taxon>Bacteria</taxon>
        <taxon>Pseudomonadati</taxon>
        <taxon>Bacteroidota</taxon>
        <taxon>Flavobacteriia</taxon>
        <taxon>Flavobacteriales</taxon>
        <taxon>Flavobacteriaceae</taxon>
        <taxon>Flavobacterium</taxon>
    </lineage>
</organism>
<proteinExistence type="predicted"/>
<keyword evidence="1" id="KW-0812">Transmembrane</keyword>
<evidence type="ECO:0000313" key="2">
    <source>
        <dbReference type="EMBL" id="TQM41972.1"/>
    </source>
</evidence>
<sequence length="35" mass="4175">MTHYGYKKCVLDAFFYLQYVVIVIIFALIPNIHIK</sequence>
<dbReference type="Proteomes" id="UP000320773">
    <property type="component" value="Unassembled WGS sequence"/>
</dbReference>
<gene>
    <name evidence="2" type="ORF">BC670_2990</name>
</gene>
<dbReference type="EMBL" id="VFPJ01000001">
    <property type="protein sequence ID" value="TQM41972.1"/>
    <property type="molecule type" value="Genomic_DNA"/>
</dbReference>
<keyword evidence="1" id="KW-1133">Transmembrane helix</keyword>
<protein>
    <submittedName>
        <fullName evidence="2">Uncharacterized protein</fullName>
    </submittedName>
</protein>